<dbReference type="SUPFAM" id="SSF57783">
    <property type="entry name" value="Zinc beta-ribbon"/>
    <property type="match status" value="2"/>
</dbReference>
<dbReference type="EMBL" id="BAEO01000002">
    <property type="protein sequence ID" value="GAC17108.1"/>
    <property type="molecule type" value="Genomic_DNA"/>
</dbReference>
<keyword evidence="3" id="KW-1185">Reference proteome</keyword>
<comment type="caution">
    <text evidence="2">The sequence shown here is derived from an EMBL/GenBank/DDBJ whole genome shotgun (WGS) entry which is preliminary data.</text>
</comment>
<keyword evidence="2" id="KW-0413">Isomerase</keyword>
<protein>
    <submittedName>
        <fullName evidence="2">DNA topoisomerase</fullName>
    </submittedName>
</protein>
<evidence type="ECO:0000313" key="2">
    <source>
        <dbReference type="EMBL" id="GAC17108.1"/>
    </source>
</evidence>
<feature type="domain" description="DNA topoisomerase type IA zn finger" evidence="1">
    <location>
        <begin position="67"/>
        <end position="101"/>
    </location>
</feature>
<reference evidence="2 3" key="1">
    <citation type="journal article" date="2017" name="Antonie Van Leeuwenhoek">
        <title>Rhizobium rhizosphaerae sp. nov., a novel species isolated from rice rhizosphere.</title>
        <authorList>
            <person name="Zhao J.J."/>
            <person name="Zhang J."/>
            <person name="Zhang R.J."/>
            <person name="Zhang C.W."/>
            <person name="Yin H.Q."/>
            <person name="Zhang X.X."/>
        </authorList>
    </citation>
    <scope>NUCLEOTIDE SEQUENCE [LARGE SCALE GENOMIC DNA]</scope>
    <source>
        <strain evidence="2 3">BSs20135</strain>
    </source>
</reference>
<accession>K6YKG0</accession>
<dbReference type="PANTHER" id="PTHR42785">
    <property type="entry name" value="DNA TOPOISOMERASE, TYPE IA, CORE"/>
    <property type="match status" value="1"/>
</dbReference>
<dbReference type="Proteomes" id="UP000006327">
    <property type="component" value="Unassembled WGS sequence"/>
</dbReference>
<organism evidence="2 3">
    <name type="scientific">Paraglaciecola arctica BSs20135</name>
    <dbReference type="NCBI Taxonomy" id="493475"/>
    <lineage>
        <taxon>Bacteria</taxon>
        <taxon>Pseudomonadati</taxon>
        <taxon>Pseudomonadota</taxon>
        <taxon>Gammaproteobacteria</taxon>
        <taxon>Alteromonadales</taxon>
        <taxon>Alteromonadaceae</taxon>
        <taxon>Paraglaciecola</taxon>
    </lineage>
</organism>
<feature type="domain" description="DNA topoisomerase type IA zn finger" evidence="1">
    <location>
        <begin position="21"/>
        <end position="54"/>
    </location>
</feature>
<dbReference type="STRING" id="493475.GARC_0126"/>
<dbReference type="GO" id="GO:0005694">
    <property type="term" value="C:chromosome"/>
    <property type="evidence" value="ECO:0007669"/>
    <property type="project" value="InterPro"/>
</dbReference>
<dbReference type="GO" id="GO:0006265">
    <property type="term" value="P:DNA topological change"/>
    <property type="evidence" value="ECO:0007669"/>
    <property type="project" value="InterPro"/>
</dbReference>
<dbReference type="InterPro" id="IPR013498">
    <property type="entry name" value="Topo_IA_Znf"/>
</dbReference>
<dbReference type="OrthoDB" id="6412825at2"/>
<dbReference type="PANTHER" id="PTHR42785:SF1">
    <property type="entry name" value="DNA TOPOISOMERASE"/>
    <property type="match status" value="1"/>
</dbReference>
<dbReference type="Gene3D" id="3.30.65.10">
    <property type="entry name" value="Bacterial Topoisomerase I, domain 1"/>
    <property type="match status" value="3"/>
</dbReference>
<dbReference type="Pfam" id="PF01396">
    <property type="entry name" value="Zn_ribbon_Top1"/>
    <property type="match status" value="3"/>
</dbReference>
<dbReference type="RefSeq" id="WP_007615589.1">
    <property type="nucleotide sequence ID" value="NZ_BAEO01000002.1"/>
</dbReference>
<feature type="domain" description="DNA topoisomerase type IA zn finger" evidence="1">
    <location>
        <begin position="110"/>
        <end position="147"/>
    </location>
</feature>
<dbReference type="GO" id="GO:0003677">
    <property type="term" value="F:DNA binding"/>
    <property type="evidence" value="ECO:0007669"/>
    <property type="project" value="InterPro"/>
</dbReference>
<dbReference type="GO" id="GO:0003917">
    <property type="term" value="F:DNA topoisomerase type I (single strand cut, ATP-independent) activity"/>
    <property type="evidence" value="ECO:0007669"/>
    <property type="project" value="InterPro"/>
</dbReference>
<sequence>MSKIDHSLFSASASEQAFGPCPQCNAKLTVRRGKSGAFIGCSHYPECDFSKPLHEYENAEIKTIEGSSCPLCQSLLVIKKGRFGLFIGCSDFPECDYIESNSNSEDTHLTCPLCKKGHITKRANKFGKSFYACDNYPKCKYLLNLPPVDHPCPECHWPIMQEKKGSTEVELLCPQKQCQCKIPKPE</sequence>
<dbReference type="AlphaFoldDB" id="K6YKG0"/>
<dbReference type="eggNOG" id="COG0551">
    <property type="taxonomic scope" value="Bacteria"/>
</dbReference>
<evidence type="ECO:0000313" key="3">
    <source>
        <dbReference type="Proteomes" id="UP000006327"/>
    </source>
</evidence>
<proteinExistence type="predicted"/>
<evidence type="ECO:0000259" key="1">
    <source>
        <dbReference type="Pfam" id="PF01396"/>
    </source>
</evidence>
<dbReference type="InterPro" id="IPR000380">
    <property type="entry name" value="Topo_IA"/>
</dbReference>
<gene>
    <name evidence="2" type="ORF">GARC_0126</name>
</gene>
<name>K6YKG0_9ALTE</name>